<evidence type="ECO:0000256" key="2">
    <source>
        <dbReference type="ARBA" id="ARBA00007647"/>
    </source>
</evidence>
<dbReference type="OrthoDB" id="5777994at2759"/>
<keyword evidence="7" id="KW-0472">Membrane</keyword>
<dbReference type="Proteomes" id="UP001152747">
    <property type="component" value="Unassembled WGS sequence"/>
</dbReference>
<dbReference type="AlphaFoldDB" id="A0A9P1IY78"/>
<dbReference type="PANTHER" id="PTHR21645">
    <property type="entry name" value="GLYCOSYLTRANSFERASE FAMILY 92 PROTEIN"/>
    <property type="match status" value="1"/>
</dbReference>
<keyword evidence="10" id="KW-1185">Reference proteome</keyword>
<dbReference type="GO" id="GO:0016757">
    <property type="term" value="F:glycosyltransferase activity"/>
    <property type="evidence" value="ECO:0007669"/>
    <property type="project" value="UniProtKB-UniRule"/>
</dbReference>
<dbReference type="EMBL" id="CANHGI010000005">
    <property type="protein sequence ID" value="CAI5452384.1"/>
    <property type="molecule type" value="Genomic_DNA"/>
</dbReference>
<evidence type="ECO:0000256" key="3">
    <source>
        <dbReference type="ARBA" id="ARBA00022676"/>
    </source>
</evidence>
<comment type="subcellular location">
    <subcellularLocation>
        <location evidence="1">Membrane</location>
        <topology evidence="1">Single-pass membrane protein</topology>
    </subcellularLocation>
</comment>
<dbReference type="InterPro" id="IPR008166">
    <property type="entry name" value="Glyco_transf_92"/>
</dbReference>
<keyword evidence="6" id="KW-1133">Transmembrane helix</keyword>
<dbReference type="EC" id="2.4.1.-" evidence="8"/>
<gene>
    <name evidence="9" type="ORF">CAMP_LOCUS15021</name>
</gene>
<name>A0A9P1IY78_9PELO</name>
<keyword evidence="5" id="KW-0812">Transmembrane</keyword>
<dbReference type="InterPro" id="IPR052012">
    <property type="entry name" value="GTase_92"/>
</dbReference>
<sequence>MNKRTADSILDMKVNIVATNYSMVRHISQAKLTTEHLLSDRCDYAMILIQTNTIFNMSKLEIESEGKLISIPIKHPLKTSPKPVVFCVSPQFAAEQWQTFLAQVHISKFYGAYLHIYVLSMVESYFKLIREYEKLGYLSIEPWLTIKFSKVDTPVMEPNRNVELRAQTAAHTDCLLMYKEAAKFIGSLDMDDLLIPVNSNSYYEEFEKQYNGNRLFSALNYLKHDFETIKSSNLEETSILQMVKHAVPLFTNDTGKSFVLSERYNSTWAHWSRNADFLPQFDENKQPYFTSLKYLNIGIFHLKKQKLIKNVKKLDGSRIPINPYDNKTKIINEENLNLIEKDLKSHLKLPQIKKLASSLPKEDFYMPIIFKCYNETFYHVRDQGVLDQSILCINAYDCDLPQQDNLPCIHSDAFYHSGERMDPITYHFATKPFFSRNIGCFQ</sequence>
<dbReference type="GO" id="GO:0016020">
    <property type="term" value="C:membrane"/>
    <property type="evidence" value="ECO:0007669"/>
    <property type="project" value="UniProtKB-SubCell"/>
</dbReference>
<comment type="similarity">
    <text evidence="2 8">Belongs to the glycosyltransferase 92 family.</text>
</comment>
<keyword evidence="3 8" id="KW-0328">Glycosyltransferase</keyword>
<organism evidence="9 10">
    <name type="scientific">Caenorhabditis angaria</name>
    <dbReference type="NCBI Taxonomy" id="860376"/>
    <lineage>
        <taxon>Eukaryota</taxon>
        <taxon>Metazoa</taxon>
        <taxon>Ecdysozoa</taxon>
        <taxon>Nematoda</taxon>
        <taxon>Chromadorea</taxon>
        <taxon>Rhabditida</taxon>
        <taxon>Rhabditina</taxon>
        <taxon>Rhabditomorpha</taxon>
        <taxon>Rhabditoidea</taxon>
        <taxon>Rhabditidae</taxon>
        <taxon>Peloderinae</taxon>
        <taxon>Caenorhabditis</taxon>
    </lineage>
</organism>
<dbReference type="Pfam" id="PF01697">
    <property type="entry name" value="Glyco_transf_92"/>
    <property type="match status" value="1"/>
</dbReference>
<evidence type="ECO:0000256" key="8">
    <source>
        <dbReference type="RuleBase" id="RU366017"/>
    </source>
</evidence>
<proteinExistence type="inferred from homology"/>
<evidence type="ECO:0000256" key="1">
    <source>
        <dbReference type="ARBA" id="ARBA00004167"/>
    </source>
</evidence>
<accession>A0A9P1IY78</accession>
<protein>
    <recommendedName>
        <fullName evidence="8">Glycosyltransferase family 92 protein</fullName>
        <ecNumber evidence="8">2.4.1.-</ecNumber>
    </recommendedName>
</protein>
<evidence type="ECO:0000313" key="9">
    <source>
        <dbReference type="EMBL" id="CAI5452384.1"/>
    </source>
</evidence>
<evidence type="ECO:0000313" key="10">
    <source>
        <dbReference type="Proteomes" id="UP001152747"/>
    </source>
</evidence>
<reference evidence="9" key="1">
    <citation type="submission" date="2022-11" db="EMBL/GenBank/DDBJ databases">
        <authorList>
            <person name="Kikuchi T."/>
        </authorList>
    </citation>
    <scope>NUCLEOTIDE SEQUENCE</scope>
    <source>
        <strain evidence="9">PS1010</strain>
    </source>
</reference>
<keyword evidence="4 8" id="KW-0808">Transferase</keyword>
<evidence type="ECO:0000256" key="7">
    <source>
        <dbReference type="ARBA" id="ARBA00023136"/>
    </source>
</evidence>
<evidence type="ECO:0000256" key="4">
    <source>
        <dbReference type="ARBA" id="ARBA00022679"/>
    </source>
</evidence>
<evidence type="ECO:0000256" key="6">
    <source>
        <dbReference type="ARBA" id="ARBA00022989"/>
    </source>
</evidence>
<dbReference type="PANTHER" id="PTHR21645:SF15">
    <property type="entry name" value="GLYCOSYLTRANSFERASE FAMILY 92 PROTEIN F55C10.4"/>
    <property type="match status" value="1"/>
</dbReference>
<evidence type="ECO:0000256" key="5">
    <source>
        <dbReference type="ARBA" id="ARBA00022692"/>
    </source>
</evidence>
<comment type="caution">
    <text evidence="9">The sequence shown here is derived from an EMBL/GenBank/DDBJ whole genome shotgun (WGS) entry which is preliminary data.</text>
</comment>